<keyword evidence="1" id="KW-1133">Transmembrane helix</keyword>
<keyword evidence="4" id="KW-1185">Reference proteome</keyword>
<keyword evidence="1" id="KW-0812">Transmembrane</keyword>
<evidence type="ECO:0000256" key="1">
    <source>
        <dbReference type="SAM" id="Phobius"/>
    </source>
</evidence>
<reference evidence="3 4" key="1">
    <citation type="submission" date="2019-01" db="EMBL/GenBank/DDBJ databases">
        <title>Filimonas sp. strain TTM-71.</title>
        <authorList>
            <person name="Chen W.-M."/>
        </authorList>
    </citation>
    <scope>NUCLEOTIDE SEQUENCE [LARGE SCALE GENOMIC DNA]</scope>
    <source>
        <strain evidence="3 4">TTM-71</strain>
    </source>
</reference>
<sequence length="226" mass="24793">MSNLIKGIITGGKIVKRFAIAAGVLALASAIIAYCVDKKVLPYNSIVVIWILGGASALILIGISSYQMLIDQEEAAVEIKKVEDKIKESPTKSWELGRMKLESYLNRNLKQVQSIFVWTVIVMLFGFAVIWYGIIKLYQGGGSVDAAMLTTVSGLIIEVIGGSFLLIYKSTMKQAKEYVTVLERINAVGMSVQILDSISQNESKLQDQARAEIAKQLLELYGGIKK</sequence>
<dbReference type="Proteomes" id="UP000290545">
    <property type="component" value="Unassembled WGS sequence"/>
</dbReference>
<evidence type="ECO:0000313" key="3">
    <source>
        <dbReference type="EMBL" id="RXK81263.1"/>
    </source>
</evidence>
<feature type="domain" description="Cyanobacterial TRADD-N associated 2 transmembrane" evidence="2">
    <location>
        <begin position="107"/>
        <end position="175"/>
    </location>
</feature>
<evidence type="ECO:0000259" key="2">
    <source>
        <dbReference type="Pfam" id="PF20712"/>
    </source>
</evidence>
<organism evidence="3 4">
    <name type="scientific">Filimonas effusa</name>
    <dbReference type="NCBI Taxonomy" id="2508721"/>
    <lineage>
        <taxon>Bacteria</taxon>
        <taxon>Pseudomonadati</taxon>
        <taxon>Bacteroidota</taxon>
        <taxon>Chitinophagia</taxon>
        <taxon>Chitinophagales</taxon>
        <taxon>Chitinophagaceae</taxon>
        <taxon>Filimonas</taxon>
    </lineage>
</organism>
<dbReference type="EMBL" id="SDHZ01000004">
    <property type="protein sequence ID" value="RXK81263.1"/>
    <property type="molecule type" value="Genomic_DNA"/>
</dbReference>
<evidence type="ECO:0000313" key="4">
    <source>
        <dbReference type="Proteomes" id="UP000290545"/>
    </source>
</evidence>
<dbReference type="InterPro" id="IPR048567">
    <property type="entry name" value="CyanoTRADDas_TM"/>
</dbReference>
<accession>A0A4Q1D0J4</accession>
<proteinExistence type="predicted"/>
<protein>
    <recommendedName>
        <fullName evidence="2">Cyanobacterial TRADD-N associated 2 transmembrane domain-containing protein</fullName>
    </recommendedName>
</protein>
<name>A0A4Q1D0J4_9BACT</name>
<feature type="transmembrane region" description="Helical" evidence="1">
    <location>
        <begin position="146"/>
        <end position="168"/>
    </location>
</feature>
<gene>
    <name evidence="3" type="ORF">ESB13_20215</name>
</gene>
<keyword evidence="1" id="KW-0472">Membrane</keyword>
<dbReference type="AlphaFoldDB" id="A0A4Q1D0J4"/>
<comment type="caution">
    <text evidence="3">The sequence shown here is derived from an EMBL/GenBank/DDBJ whole genome shotgun (WGS) entry which is preliminary data.</text>
</comment>
<feature type="transmembrane region" description="Helical" evidence="1">
    <location>
        <begin position="115"/>
        <end position="134"/>
    </location>
</feature>
<feature type="transmembrane region" description="Helical" evidence="1">
    <location>
        <begin position="43"/>
        <end position="63"/>
    </location>
</feature>
<dbReference type="Pfam" id="PF20712">
    <property type="entry name" value="CyanoTRADDas_TM"/>
    <property type="match status" value="1"/>
</dbReference>